<proteinExistence type="predicted"/>
<comment type="caution">
    <text evidence="3">The sequence shown here is derived from an EMBL/GenBank/DDBJ whole genome shotgun (WGS) entry which is preliminary data.</text>
</comment>
<dbReference type="Gene3D" id="2.60.120.1130">
    <property type="match status" value="1"/>
</dbReference>
<feature type="domain" description="DUF3857" evidence="2">
    <location>
        <begin position="63"/>
        <end position="219"/>
    </location>
</feature>
<dbReference type="AlphaFoldDB" id="A0A4Q7N5Q3"/>
<dbReference type="EMBL" id="SGXA01000001">
    <property type="protein sequence ID" value="RZS76369.1"/>
    <property type="molecule type" value="Genomic_DNA"/>
</dbReference>
<dbReference type="RefSeq" id="WP_130540673.1">
    <property type="nucleotide sequence ID" value="NZ_CP042431.1"/>
</dbReference>
<protein>
    <submittedName>
        <fullName evidence="3">Uncharacterized protein DUF3857</fullName>
    </submittedName>
</protein>
<dbReference type="Gene3D" id="3.10.620.30">
    <property type="match status" value="1"/>
</dbReference>
<keyword evidence="4" id="KW-1185">Reference proteome</keyword>
<feature type="chain" id="PRO_5020265185" evidence="1">
    <location>
        <begin position="21"/>
        <end position="637"/>
    </location>
</feature>
<dbReference type="Pfam" id="PF12969">
    <property type="entry name" value="DUF3857"/>
    <property type="match status" value="1"/>
</dbReference>
<name>A0A4Q7N5Q3_9BACT</name>
<evidence type="ECO:0000313" key="4">
    <source>
        <dbReference type="Proteomes" id="UP000293874"/>
    </source>
</evidence>
<accession>A0A4Q7N5Q3</accession>
<evidence type="ECO:0000313" key="3">
    <source>
        <dbReference type="EMBL" id="RZS76369.1"/>
    </source>
</evidence>
<feature type="signal peptide" evidence="1">
    <location>
        <begin position="1"/>
        <end position="20"/>
    </location>
</feature>
<gene>
    <name evidence="3" type="ORF">EV199_2252</name>
</gene>
<dbReference type="OrthoDB" id="8595007at2"/>
<evidence type="ECO:0000259" key="2">
    <source>
        <dbReference type="Pfam" id="PF12969"/>
    </source>
</evidence>
<organism evidence="3 4">
    <name type="scientific">Pseudobacter ginsenosidimutans</name>
    <dbReference type="NCBI Taxonomy" id="661488"/>
    <lineage>
        <taxon>Bacteria</taxon>
        <taxon>Pseudomonadati</taxon>
        <taxon>Bacteroidota</taxon>
        <taxon>Chitinophagia</taxon>
        <taxon>Chitinophagales</taxon>
        <taxon>Chitinophagaceae</taxon>
        <taxon>Pseudobacter</taxon>
    </lineage>
</organism>
<keyword evidence="1" id="KW-0732">Signal</keyword>
<dbReference type="InterPro" id="IPR024618">
    <property type="entry name" value="DUF3857"/>
</dbReference>
<sequence>MKKMIAAAFLFVATATGTSAQTPADLVRYSALTIPDSLKKGADAVFRLDEESIEVFSPSRYNLTSHQIITLLNKDAAGFLHQSYWFDKFNKIDDIEVKLFNSLGMEIKKFKKKDFETSAYNDYMSLHTDDKMMRLYVPSADYPCTIEVIYTKKVTGYIGLPASVIQSPNRSVENYIYQIKVPKDLDIHFKTGNTQLKPEVTKTADAILYQWKAQNLKAIRSERGSWNSYVNYPHIQIAPAKFEYDGTKGSSNTWKEFGQWAWPLYDDPAPFTATRLNEIKNLVASVTDPREKIKILYRHLQKNNRYVSIQLGIGGFKPFAVSFVDDKKYGDCKALTNYMRYMLKAVDINSWPALINAEYNNPPVDPNFTANRFNHVILCVPLQQDTVWLECTSNTRDMNDLGSFTENRYALLLLPEGGKLVATPKSKSSQNKLITSSEIKVNKEGEAEMTANITCSGNFYEHFHYAQQLEREELKRFLVQYLEYKSPEDFKFEELSATGNKNFRINFTYDQVYDFKAGNKFFFRPRMYNICDEDIKPDSNRTKDFIFEFPYEKTDTTVYLLPDGFTVEGLPPVKELDTQYGYYRKEVIRNATGNGITIISQLNLKKHIIPAKEYRALADFFQSVNKTDGARLVIIGE</sequence>
<reference evidence="3 4" key="1">
    <citation type="submission" date="2019-02" db="EMBL/GenBank/DDBJ databases">
        <title>Genomic Encyclopedia of Type Strains, Phase IV (KMG-IV): sequencing the most valuable type-strain genomes for metagenomic binning, comparative biology and taxonomic classification.</title>
        <authorList>
            <person name="Goeker M."/>
        </authorList>
    </citation>
    <scope>NUCLEOTIDE SEQUENCE [LARGE SCALE GENOMIC DNA]</scope>
    <source>
        <strain evidence="3 4">DSM 18116</strain>
    </source>
</reference>
<evidence type="ECO:0000256" key="1">
    <source>
        <dbReference type="SAM" id="SignalP"/>
    </source>
</evidence>
<dbReference type="Gene3D" id="2.60.40.3140">
    <property type="match status" value="1"/>
</dbReference>
<dbReference type="Proteomes" id="UP000293874">
    <property type="component" value="Unassembled WGS sequence"/>
</dbReference>